<feature type="transmembrane region" description="Helical" evidence="9">
    <location>
        <begin position="260"/>
        <end position="280"/>
    </location>
</feature>
<comment type="similarity">
    <text evidence="8">Belongs to the NhaC Na(+)/H(+) (TC 2.A.35) antiporter family.</text>
</comment>
<keyword evidence="5 9" id="KW-0812">Transmembrane</keyword>
<dbReference type="PANTHER" id="PTHR33451">
    <property type="entry name" value="MALATE-2H(+)/NA(+)-LACTATE ANTIPORTER"/>
    <property type="match status" value="1"/>
</dbReference>
<gene>
    <name evidence="11" type="ORF">SAMN05660648_00354</name>
</gene>
<dbReference type="AlphaFoldDB" id="A0A1H3VMA9"/>
<keyword evidence="3" id="KW-0050">Antiport</keyword>
<accession>A0A1H3VMA9</accession>
<comment type="subcellular location">
    <subcellularLocation>
        <location evidence="1">Cell membrane</location>
        <topology evidence="1">Multi-pass membrane protein</topology>
    </subcellularLocation>
</comment>
<feature type="transmembrane region" description="Helical" evidence="9">
    <location>
        <begin position="12"/>
        <end position="32"/>
    </location>
</feature>
<evidence type="ECO:0000259" key="10">
    <source>
        <dbReference type="Pfam" id="PF03553"/>
    </source>
</evidence>
<evidence type="ECO:0000256" key="6">
    <source>
        <dbReference type="ARBA" id="ARBA00022989"/>
    </source>
</evidence>
<keyword evidence="7 9" id="KW-0472">Membrane</keyword>
<dbReference type="Pfam" id="PF03553">
    <property type="entry name" value="Na_H_antiporter"/>
    <property type="match status" value="2"/>
</dbReference>
<organism evidence="11 12">
    <name type="scientific">Selenomonas ruminantium</name>
    <dbReference type="NCBI Taxonomy" id="971"/>
    <lineage>
        <taxon>Bacteria</taxon>
        <taxon>Bacillati</taxon>
        <taxon>Bacillota</taxon>
        <taxon>Negativicutes</taxon>
        <taxon>Selenomonadales</taxon>
        <taxon>Selenomonadaceae</taxon>
        <taxon>Selenomonas</taxon>
    </lineage>
</organism>
<feature type="transmembrane region" description="Helical" evidence="9">
    <location>
        <begin position="44"/>
        <end position="62"/>
    </location>
</feature>
<reference evidence="11 12" key="1">
    <citation type="submission" date="2016-10" db="EMBL/GenBank/DDBJ databases">
        <authorList>
            <person name="de Groot N.N."/>
        </authorList>
    </citation>
    <scope>NUCLEOTIDE SEQUENCE [LARGE SCALE GENOMIC DNA]</scope>
    <source>
        <strain evidence="11 12">DSM 2872</strain>
    </source>
</reference>
<dbReference type="RefSeq" id="WP_074670428.1">
    <property type="nucleotide sequence ID" value="NZ_FNQG01000002.1"/>
</dbReference>
<feature type="transmembrane region" description="Helical" evidence="9">
    <location>
        <begin position="238"/>
        <end position="255"/>
    </location>
</feature>
<dbReference type="EMBL" id="FNQG01000002">
    <property type="protein sequence ID" value="SDZ75384.1"/>
    <property type="molecule type" value="Genomic_DNA"/>
</dbReference>
<dbReference type="InterPro" id="IPR052180">
    <property type="entry name" value="NhaC_Na-H+_Antiporter"/>
</dbReference>
<evidence type="ECO:0000256" key="5">
    <source>
        <dbReference type="ARBA" id="ARBA00022692"/>
    </source>
</evidence>
<feature type="domain" description="Na+/H+ antiporter NhaC-like C-terminal" evidence="10">
    <location>
        <begin position="3"/>
        <end position="213"/>
    </location>
</feature>
<evidence type="ECO:0000256" key="9">
    <source>
        <dbReference type="SAM" id="Phobius"/>
    </source>
</evidence>
<dbReference type="GO" id="GO:0005886">
    <property type="term" value="C:plasma membrane"/>
    <property type="evidence" value="ECO:0007669"/>
    <property type="project" value="UniProtKB-SubCell"/>
</dbReference>
<keyword evidence="6 9" id="KW-1133">Transmembrane helix</keyword>
<dbReference type="InterPro" id="IPR018461">
    <property type="entry name" value="Na/H_Antiport_NhaC-like_C"/>
</dbReference>
<evidence type="ECO:0000256" key="7">
    <source>
        <dbReference type="ARBA" id="ARBA00023136"/>
    </source>
</evidence>
<protein>
    <submittedName>
        <fullName evidence="11">Na+/H+ antiporter NhaC</fullName>
    </submittedName>
</protein>
<keyword evidence="4" id="KW-1003">Cell membrane</keyword>
<name>A0A1H3VMA9_SELRU</name>
<evidence type="ECO:0000256" key="2">
    <source>
        <dbReference type="ARBA" id="ARBA00022448"/>
    </source>
</evidence>
<proteinExistence type="inferred from homology"/>
<keyword evidence="2" id="KW-0813">Transport</keyword>
<dbReference type="PANTHER" id="PTHR33451:SF5">
    <property type="entry name" value="NA+_H+ ANTIPORTER"/>
    <property type="match status" value="1"/>
</dbReference>
<feature type="transmembrane region" description="Helical" evidence="9">
    <location>
        <begin position="300"/>
        <end position="326"/>
    </location>
</feature>
<feature type="transmembrane region" description="Helical" evidence="9">
    <location>
        <begin position="114"/>
        <end position="135"/>
    </location>
</feature>
<sequence>MEQNATQPKPRALALLPILVFLVLYLGAGIWYEYIAPVEGQMGFYVMSVVVAFGLALIVAFMQNRKRLFVDNIQLCAKSIGDVNITIMLFIFLMAGAFSGIAKAAGGVESTAHLLLNFIPGTFAIPGLFLIACLISMSMGTSVGTITVLVPIAASVAQNADLSLPLTVASVVGGAMFGDNLSFISDTTIAATRTQGTRMQDKFYANLKLALPAALVTLAVLFFLALSSGAADLGQFDYSLLLALPYFLVLIMALMGRNVFLVLGTGIVLFFALGLATGTTDLSKAFSAMGTGTNGMFETMIVTILAASISALMRDGGGFEALLAFIRNHFKGKGGGRLGIGLLTILMDVATANNTVAIVVAGPIAKNISEEYGIAPRESASLLDTCSCIAQGIIPYGAQLLIASAIAGITSLSIIPYLFYPFFLALAVLLWIALDARKK</sequence>
<feature type="domain" description="Na+/H+ antiporter NhaC-like C-terminal" evidence="10">
    <location>
        <begin position="249"/>
        <end position="432"/>
    </location>
</feature>
<feature type="transmembrane region" description="Helical" evidence="9">
    <location>
        <begin position="83"/>
        <end position="102"/>
    </location>
</feature>
<evidence type="ECO:0000256" key="8">
    <source>
        <dbReference type="ARBA" id="ARBA00038435"/>
    </source>
</evidence>
<dbReference type="GO" id="GO:0015297">
    <property type="term" value="F:antiporter activity"/>
    <property type="evidence" value="ECO:0007669"/>
    <property type="project" value="UniProtKB-KW"/>
</dbReference>
<feature type="transmembrane region" description="Helical" evidence="9">
    <location>
        <begin position="203"/>
        <end position="226"/>
    </location>
</feature>
<evidence type="ECO:0000256" key="4">
    <source>
        <dbReference type="ARBA" id="ARBA00022475"/>
    </source>
</evidence>
<evidence type="ECO:0000256" key="1">
    <source>
        <dbReference type="ARBA" id="ARBA00004651"/>
    </source>
</evidence>
<evidence type="ECO:0000313" key="12">
    <source>
        <dbReference type="Proteomes" id="UP000183469"/>
    </source>
</evidence>
<feature type="transmembrane region" description="Helical" evidence="9">
    <location>
        <begin position="338"/>
        <end position="361"/>
    </location>
</feature>
<evidence type="ECO:0000256" key="3">
    <source>
        <dbReference type="ARBA" id="ARBA00022449"/>
    </source>
</evidence>
<feature type="transmembrane region" description="Helical" evidence="9">
    <location>
        <begin position="414"/>
        <end position="434"/>
    </location>
</feature>
<dbReference type="OrthoDB" id="9790605at2"/>
<evidence type="ECO:0000313" key="11">
    <source>
        <dbReference type="EMBL" id="SDZ75384.1"/>
    </source>
</evidence>
<dbReference type="Proteomes" id="UP000183469">
    <property type="component" value="Unassembled WGS sequence"/>
</dbReference>